<evidence type="ECO:0000313" key="9">
    <source>
        <dbReference type="Proteomes" id="UP001190926"/>
    </source>
</evidence>
<dbReference type="Proteomes" id="UP001190926">
    <property type="component" value="Unassembled WGS sequence"/>
</dbReference>
<evidence type="ECO:0000313" key="8">
    <source>
        <dbReference type="EMBL" id="KAH6827502.1"/>
    </source>
</evidence>
<evidence type="ECO:0000256" key="7">
    <source>
        <dbReference type="SAM" id="MobiDB-lite"/>
    </source>
</evidence>
<feature type="compositionally biased region" description="Basic and acidic residues" evidence="7">
    <location>
        <begin position="1"/>
        <end position="16"/>
    </location>
</feature>
<evidence type="ECO:0008006" key="10">
    <source>
        <dbReference type="Google" id="ProtNLM"/>
    </source>
</evidence>
<feature type="compositionally biased region" description="Pro residues" evidence="7">
    <location>
        <begin position="22"/>
        <end position="35"/>
    </location>
</feature>
<dbReference type="EMBL" id="SDAM02000148">
    <property type="protein sequence ID" value="KAH6827502.1"/>
    <property type="molecule type" value="Genomic_DNA"/>
</dbReference>
<evidence type="ECO:0000256" key="5">
    <source>
        <dbReference type="ARBA" id="ARBA00023089"/>
    </source>
</evidence>
<dbReference type="GO" id="GO:0030154">
    <property type="term" value="P:cell differentiation"/>
    <property type="evidence" value="ECO:0007669"/>
    <property type="project" value="UniProtKB-KW"/>
</dbReference>
<dbReference type="PANTHER" id="PTHR33405">
    <property type="entry name" value="PROTEIN FLX-LIKE 2"/>
    <property type="match status" value="1"/>
</dbReference>
<dbReference type="InterPro" id="IPR040353">
    <property type="entry name" value="FLX/FLX-like"/>
</dbReference>
<comment type="caution">
    <text evidence="8">The sequence shown here is derived from an EMBL/GenBank/DDBJ whole genome shotgun (WGS) entry which is preliminary data.</text>
</comment>
<keyword evidence="5" id="KW-0287">Flowering</keyword>
<keyword evidence="9" id="KW-1185">Reference proteome</keyword>
<evidence type="ECO:0000256" key="6">
    <source>
        <dbReference type="SAM" id="Coils"/>
    </source>
</evidence>
<feature type="region of interest" description="Disordered" evidence="7">
    <location>
        <begin position="1"/>
        <end position="35"/>
    </location>
</feature>
<organism evidence="8 9">
    <name type="scientific">Perilla frutescens var. hirtella</name>
    <name type="common">Perilla citriodora</name>
    <name type="synonym">Perilla setoyensis</name>
    <dbReference type="NCBI Taxonomy" id="608512"/>
    <lineage>
        <taxon>Eukaryota</taxon>
        <taxon>Viridiplantae</taxon>
        <taxon>Streptophyta</taxon>
        <taxon>Embryophyta</taxon>
        <taxon>Tracheophyta</taxon>
        <taxon>Spermatophyta</taxon>
        <taxon>Magnoliopsida</taxon>
        <taxon>eudicotyledons</taxon>
        <taxon>Gunneridae</taxon>
        <taxon>Pentapetalae</taxon>
        <taxon>asterids</taxon>
        <taxon>lamiids</taxon>
        <taxon>Lamiales</taxon>
        <taxon>Lamiaceae</taxon>
        <taxon>Nepetoideae</taxon>
        <taxon>Elsholtzieae</taxon>
        <taxon>Perilla</taxon>
    </lineage>
</organism>
<evidence type="ECO:0000256" key="4">
    <source>
        <dbReference type="ARBA" id="ARBA00023054"/>
    </source>
</evidence>
<dbReference type="PANTHER" id="PTHR33405:SF18">
    <property type="entry name" value="PROTEIN FLX-LIKE 4"/>
    <property type="match status" value="1"/>
</dbReference>
<dbReference type="AlphaFoldDB" id="A0AAD4P6E2"/>
<protein>
    <recommendedName>
        <fullName evidence="10">Protein FLX-like 4</fullName>
    </recommendedName>
</protein>
<accession>A0AAD4P6E2</accession>
<dbReference type="GO" id="GO:0009908">
    <property type="term" value="P:flower development"/>
    <property type="evidence" value="ECO:0007669"/>
    <property type="project" value="UniProtKB-KW"/>
</dbReference>
<gene>
    <name evidence="8" type="ORF">C2S53_005299</name>
</gene>
<evidence type="ECO:0000256" key="1">
    <source>
        <dbReference type="ARBA" id="ARBA00005405"/>
    </source>
</evidence>
<keyword evidence="2" id="KW-0217">Developmental protein</keyword>
<keyword evidence="3" id="KW-0221">Differentiation</keyword>
<feature type="coiled-coil region" evidence="6">
    <location>
        <begin position="157"/>
        <end position="219"/>
    </location>
</feature>
<keyword evidence="4 6" id="KW-0175">Coiled coil</keyword>
<name>A0AAD4P6E2_PERFH</name>
<proteinExistence type="inferred from homology"/>
<reference evidence="8 9" key="1">
    <citation type="journal article" date="2021" name="Nat. Commun.">
        <title>Incipient diploidization of the medicinal plant Perilla within 10,000 years.</title>
        <authorList>
            <person name="Zhang Y."/>
            <person name="Shen Q."/>
            <person name="Leng L."/>
            <person name="Zhang D."/>
            <person name="Chen S."/>
            <person name="Shi Y."/>
            <person name="Ning Z."/>
            <person name="Chen S."/>
        </authorList>
    </citation>
    <scope>NUCLEOTIDE SEQUENCE [LARGE SCALE GENOMIC DNA]</scope>
    <source>
        <strain evidence="9">cv. PC099</strain>
    </source>
</reference>
<evidence type="ECO:0000256" key="2">
    <source>
        <dbReference type="ARBA" id="ARBA00022473"/>
    </source>
</evidence>
<comment type="similarity">
    <text evidence="1">Belongs to the FLX family.</text>
</comment>
<evidence type="ECO:0000256" key="3">
    <source>
        <dbReference type="ARBA" id="ARBA00022782"/>
    </source>
</evidence>
<sequence length="324" mass="35679">MDSRRNISPAYDEHSRITRRGPLPPTHHPMEPLPPELLEDKMATQTVEIEQLTMDNRKLAASYLNMRQDLAAAKGEAEKIREHIRSIQNEGDIQIRILLEKMAKRDADIGAGDTIKKELQQAHADARSLMTAKLELSVKLELATKELDYSREDIKKIPEMRSELDSLRQEYQRLRKTFEYEKSSNTEKVEQLKILEKDLIGIAEEVDRLRAEVLNAEKRANGLIPYSNPYINPDIGYPLPYHGGGCGGYTDNFGIPHPHTIHGAAGEMMNPYGSGGIGAAGNAGWGGVYNTSQAVGGEVTSAPVSSGAGNAVCEGVDDTSNAQM</sequence>